<dbReference type="EMBL" id="JAQMWT010000381">
    <property type="protein sequence ID" value="KAJ8602364.1"/>
    <property type="molecule type" value="Genomic_DNA"/>
</dbReference>
<dbReference type="InterPro" id="IPR050630">
    <property type="entry name" value="WD_repeat_EMAP"/>
</dbReference>
<dbReference type="PANTHER" id="PTHR13720:SF33">
    <property type="entry name" value="HELP DOMAIN-CONTAINING PROTEIN"/>
    <property type="match status" value="1"/>
</dbReference>
<name>A0AAD7UD80_9STRA</name>
<evidence type="ECO:0000256" key="2">
    <source>
        <dbReference type="ARBA" id="ARBA00022737"/>
    </source>
</evidence>
<keyword evidence="4" id="KW-1185">Reference proteome</keyword>
<evidence type="ECO:0000313" key="4">
    <source>
        <dbReference type="Proteomes" id="UP001230188"/>
    </source>
</evidence>
<accession>A0AAD7UD80</accession>
<dbReference type="Proteomes" id="UP001230188">
    <property type="component" value="Unassembled WGS sequence"/>
</dbReference>
<evidence type="ECO:0000313" key="3">
    <source>
        <dbReference type="EMBL" id="KAJ8602364.1"/>
    </source>
</evidence>
<organism evidence="3 4">
    <name type="scientific">Chrysophaeum taylorii</name>
    <dbReference type="NCBI Taxonomy" id="2483200"/>
    <lineage>
        <taxon>Eukaryota</taxon>
        <taxon>Sar</taxon>
        <taxon>Stramenopiles</taxon>
        <taxon>Ochrophyta</taxon>
        <taxon>Pelagophyceae</taxon>
        <taxon>Pelagomonadales</taxon>
        <taxon>Pelagomonadaceae</taxon>
        <taxon>Chrysophaeum</taxon>
    </lineage>
</organism>
<dbReference type="Gene3D" id="2.130.10.10">
    <property type="entry name" value="YVTN repeat-like/Quinoprotein amine dehydrogenase"/>
    <property type="match status" value="1"/>
</dbReference>
<comment type="caution">
    <text evidence="3">The sequence shown here is derived from an EMBL/GenBank/DDBJ whole genome shotgun (WGS) entry which is preliminary data.</text>
</comment>
<evidence type="ECO:0000256" key="1">
    <source>
        <dbReference type="ARBA" id="ARBA00022574"/>
    </source>
</evidence>
<keyword evidence="1" id="KW-0853">WD repeat</keyword>
<gene>
    <name evidence="3" type="ORF">CTAYLR_004255</name>
</gene>
<dbReference type="SUPFAM" id="SSF101908">
    <property type="entry name" value="Putative isomerase YbhE"/>
    <property type="match status" value="1"/>
</dbReference>
<dbReference type="AlphaFoldDB" id="A0AAD7UD80"/>
<dbReference type="PANTHER" id="PTHR13720">
    <property type="entry name" value="WD-40 REPEAT PROTEIN"/>
    <property type="match status" value="1"/>
</dbReference>
<sequence>MAASAAKPAIAHVGPIRRLTWSDGDKHLITIGQTDRLVCVWRYEAQVGGVEENGGESSSSLTDEALEADSGRTLRVAVEKATKAKDDHLAKARHGQAPRVRIWDALTGATIAVMPRHLRDGIEMLAFSPDGMHLAAIGGDQDHCLAVYATKTGEWGDAMLNVRGIGGRERVFCVAFIGKAAYPVFVGSQDGVEFACLRLHGVLRRQSSASHAAL</sequence>
<proteinExistence type="predicted"/>
<dbReference type="InterPro" id="IPR015943">
    <property type="entry name" value="WD40/YVTN_repeat-like_dom_sf"/>
</dbReference>
<keyword evidence="2" id="KW-0677">Repeat</keyword>
<protein>
    <submittedName>
        <fullName evidence="3">Uncharacterized protein</fullName>
    </submittedName>
</protein>
<reference evidence="3" key="1">
    <citation type="submission" date="2023-01" db="EMBL/GenBank/DDBJ databases">
        <title>Metagenome sequencing of chrysophaentin producing Chrysophaeum taylorii.</title>
        <authorList>
            <person name="Davison J."/>
            <person name="Bewley C."/>
        </authorList>
    </citation>
    <scope>NUCLEOTIDE SEQUENCE</scope>
    <source>
        <strain evidence="3">NIES-1699</strain>
    </source>
</reference>